<accession>A0A9D4DUF7</accession>
<organism evidence="1 2">
    <name type="scientific">Dreissena polymorpha</name>
    <name type="common">Zebra mussel</name>
    <name type="synonym">Mytilus polymorpha</name>
    <dbReference type="NCBI Taxonomy" id="45954"/>
    <lineage>
        <taxon>Eukaryota</taxon>
        <taxon>Metazoa</taxon>
        <taxon>Spiralia</taxon>
        <taxon>Lophotrochozoa</taxon>
        <taxon>Mollusca</taxon>
        <taxon>Bivalvia</taxon>
        <taxon>Autobranchia</taxon>
        <taxon>Heteroconchia</taxon>
        <taxon>Euheterodonta</taxon>
        <taxon>Imparidentia</taxon>
        <taxon>Neoheterodontei</taxon>
        <taxon>Myida</taxon>
        <taxon>Dreissenoidea</taxon>
        <taxon>Dreissenidae</taxon>
        <taxon>Dreissena</taxon>
    </lineage>
</organism>
<keyword evidence="2" id="KW-1185">Reference proteome</keyword>
<reference evidence="1" key="2">
    <citation type="submission" date="2020-11" db="EMBL/GenBank/DDBJ databases">
        <authorList>
            <person name="McCartney M.A."/>
            <person name="Auch B."/>
            <person name="Kono T."/>
            <person name="Mallez S."/>
            <person name="Becker A."/>
            <person name="Gohl D.M."/>
            <person name="Silverstein K.A.T."/>
            <person name="Koren S."/>
            <person name="Bechman K.B."/>
            <person name="Herman A."/>
            <person name="Abrahante J.E."/>
            <person name="Garbe J."/>
        </authorList>
    </citation>
    <scope>NUCLEOTIDE SEQUENCE</scope>
    <source>
        <strain evidence="1">Duluth1</strain>
        <tissue evidence="1">Whole animal</tissue>
    </source>
</reference>
<evidence type="ECO:0000313" key="2">
    <source>
        <dbReference type="Proteomes" id="UP000828390"/>
    </source>
</evidence>
<comment type="caution">
    <text evidence="1">The sequence shown here is derived from an EMBL/GenBank/DDBJ whole genome shotgun (WGS) entry which is preliminary data.</text>
</comment>
<reference evidence="1" key="1">
    <citation type="journal article" date="2019" name="bioRxiv">
        <title>The Genome of the Zebra Mussel, Dreissena polymorpha: A Resource for Invasive Species Research.</title>
        <authorList>
            <person name="McCartney M.A."/>
            <person name="Auch B."/>
            <person name="Kono T."/>
            <person name="Mallez S."/>
            <person name="Zhang Y."/>
            <person name="Obille A."/>
            <person name="Becker A."/>
            <person name="Abrahante J.E."/>
            <person name="Garbe J."/>
            <person name="Badalamenti J.P."/>
            <person name="Herman A."/>
            <person name="Mangelson H."/>
            <person name="Liachko I."/>
            <person name="Sullivan S."/>
            <person name="Sone E.D."/>
            <person name="Koren S."/>
            <person name="Silverstein K.A.T."/>
            <person name="Beckman K.B."/>
            <person name="Gohl D.M."/>
        </authorList>
    </citation>
    <scope>NUCLEOTIDE SEQUENCE</scope>
    <source>
        <strain evidence="1">Duluth1</strain>
        <tissue evidence="1">Whole animal</tissue>
    </source>
</reference>
<name>A0A9D4DUF7_DREPO</name>
<gene>
    <name evidence="1" type="ORF">DPMN_190154</name>
</gene>
<proteinExistence type="predicted"/>
<sequence length="131" mass="15163">MAETAFKNILEAVYRENAHIVTRKTVQRASRDHLLVEKCIHSQLTAEMTQEDPDIQIMLDHAKDLYSSLPMGKMTLADDMIYIKPERATEKKKHELAQTSKTSIVWLNYKLMINNSRVLSKAYPTGCWLMH</sequence>
<evidence type="ECO:0000313" key="1">
    <source>
        <dbReference type="EMBL" id="KAH3755458.1"/>
    </source>
</evidence>
<dbReference type="EMBL" id="JAIWYP010000010">
    <property type="protein sequence ID" value="KAH3755458.1"/>
    <property type="molecule type" value="Genomic_DNA"/>
</dbReference>
<dbReference type="Proteomes" id="UP000828390">
    <property type="component" value="Unassembled WGS sequence"/>
</dbReference>
<protein>
    <submittedName>
        <fullName evidence="1">Uncharacterized protein</fullName>
    </submittedName>
</protein>
<dbReference type="AlphaFoldDB" id="A0A9D4DUF7"/>